<dbReference type="EMBL" id="CM042021">
    <property type="protein sequence ID" value="KAI3819386.1"/>
    <property type="molecule type" value="Genomic_DNA"/>
</dbReference>
<evidence type="ECO:0000313" key="2">
    <source>
        <dbReference type="Proteomes" id="UP001056120"/>
    </source>
</evidence>
<sequence length="577" mass="62699">MATSLSTPKLGTIFSSSTLQTFLYRHKFSVLNRSSLTINPQSASSCCYSSSFNFSKKTLGFLSDHRRHDVLIPRRFAARAESTNGAEPRHYDFDLFTIGAGSGVVRASRFAANFGASIAVVSSCLPPYLRRPPEECVLRGCVPKKLQVYASNYSHEFEESLGFGWSYNSEPTHDWSTLMANKNAELQRLTGIYKNILNNAGVKLIEGRGKIVDPHTVDVDGKLYTAWNILVSVGGRPSIPDIPGREYVIDSDAALDLESKPTKIAIVGGGYIALEFAGIFNGLQSDVHVFIRQKKVLRGFDEEIRDFVAEQMSLKGIEFHTEESPQAVIKSADGSFSLKTNKGTTDGFSHVMFATGLNTKNLGLVTVGVKLDKNGAILVDEYSRTSVPSIWAVGDVTDRMNLTPVALMEGGALAKTLFANEPTKPDFRTIGLIVYLLIVLRAAPSAVFSRPPIGQVGLNEQQAIEEYGDIDVYTANFRPLKATLSGLPDRVFMKLIVSAKTNQVVGLHMCGEDSAEIVQGFAVAIKAGLTKMQFDSTVGVHPISAEEFVTMRTPTRKIRNSSSGGKTDSEAKAAAGV</sequence>
<reference evidence="2" key="1">
    <citation type="journal article" date="2022" name="Mol. Ecol. Resour.">
        <title>The genomes of chicory, endive, great burdock and yacon provide insights into Asteraceae palaeo-polyploidization history and plant inulin production.</title>
        <authorList>
            <person name="Fan W."/>
            <person name="Wang S."/>
            <person name="Wang H."/>
            <person name="Wang A."/>
            <person name="Jiang F."/>
            <person name="Liu H."/>
            <person name="Zhao H."/>
            <person name="Xu D."/>
            <person name="Zhang Y."/>
        </authorList>
    </citation>
    <scope>NUCLEOTIDE SEQUENCE [LARGE SCALE GENOMIC DNA]</scope>
    <source>
        <strain evidence="2">cv. Yunnan</strain>
    </source>
</reference>
<comment type="caution">
    <text evidence="1">The sequence shown here is derived from an EMBL/GenBank/DDBJ whole genome shotgun (WGS) entry which is preliminary data.</text>
</comment>
<name>A0ACB9JI33_9ASTR</name>
<accession>A0ACB9JI33</accession>
<evidence type="ECO:0000313" key="1">
    <source>
        <dbReference type="EMBL" id="KAI3819386.1"/>
    </source>
</evidence>
<proteinExistence type="predicted"/>
<reference evidence="1 2" key="2">
    <citation type="journal article" date="2022" name="Mol. Ecol. Resour.">
        <title>The genomes of chicory, endive, great burdock and yacon provide insights into Asteraceae paleo-polyploidization history and plant inulin production.</title>
        <authorList>
            <person name="Fan W."/>
            <person name="Wang S."/>
            <person name="Wang H."/>
            <person name="Wang A."/>
            <person name="Jiang F."/>
            <person name="Liu H."/>
            <person name="Zhao H."/>
            <person name="Xu D."/>
            <person name="Zhang Y."/>
        </authorList>
    </citation>
    <scope>NUCLEOTIDE SEQUENCE [LARGE SCALE GENOMIC DNA]</scope>
    <source>
        <strain evidence="2">cv. Yunnan</strain>
        <tissue evidence="1">Leaves</tissue>
    </source>
</reference>
<gene>
    <name evidence="1" type="ORF">L1987_13217</name>
</gene>
<protein>
    <submittedName>
        <fullName evidence="1">Uncharacterized protein</fullName>
    </submittedName>
</protein>
<organism evidence="1 2">
    <name type="scientific">Smallanthus sonchifolius</name>
    <dbReference type="NCBI Taxonomy" id="185202"/>
    <lineage>
        <taxon>Eukaryota</taxon>
        <taxon>Viridiplantae</taxon>
        <taxon>Streptophyta</taxon>
        <taxon>Embryophyta</taxon>
        <taxon>Tracheophyta</taxon>
        <taxon>Spermatophyta</taxon>
        <taxon>Magnoliopsida</taxon>
        <taxon>eudicotyledons</taxon>
        <taxon>Gunneridae</taxon>
        <taxon>Pentapetalae</taxon>
        <taxon>asterids</taxon>
        <taxon>campanulids</taxon>
        <taxon>Asterales</taxon>
        <taxon>Asteraceae</taxon>
        <taxon>Asteroideae</taxon>
        <taxon>Heliantheae alliance</taxon>
        <taxon>Millerieae</taxon>
        <taxon>Smallanthus</taxon>
    </lineage>
</organism>
<dbReference type="Proteomes" id="UP001056120">
    <property type="component" value="Linkage Group LG04"/>
</dbReference>
<keyword evidence="2" id="KW-1185">Reference proteome</keyword>